<keyword evidence="2" id="KW-0489">Methyltransferase</keyword>
<feature type="domain" description="Methyltransferase type 11" evidence="1">
    <location>
        <begin position="77"/>
        <end position="169"/>
    </location>
</feature>
<dbReference type="InterPro" id="IPR029063">
    <property type="entry name" value="SAM-dependent_MTases_sf"/>
</dbReference>
<dbReference type="SUPFAM" id="SSF53335">
    <property type="entry name" value="S-adenosyl-L-methionine-dependent methyltransferases"/>
    <property type="match status" value="1"/>
</dbReference>
<organism evidence="2 3">
    <name type="scientific">Candidatus Schekmanbacteria bacterium RIFCSPLOWO2_12_FULL_38_15</name>
    <dbReference type="NCBI Taxonomy" id="1817883"/>
    <lineage>
        <taxon>Bacteria</taxon>
        <taxon>Candidatus Schekmaniibacteriota</taxon>
    </lineage>
</organism>
<dbReference type="InterPro" id="IPR050508">
    <property type="entry name" value="Methyltransf_Superfamily"/>
</dbReference>
<dbReference type="Pfam" id="PF08241">
    <property type="entry name" value="Methyltransf_11"/>
    <property type="match status" value="1"/>
</dbReference>
<name>A0A1F7SJJ7_9BACT</name>
<evidence type="ECO:0000313" key="2">
    <source>
        <dbReference type="EMBL" id="OGL53935.1"/>
    </source>
</evidence>
<dbReference type="CDD" id="cd02440">
    <property type="entry name" value="AdoMet_MTases"/>
    <property type="match status" value="1"/>
</dbReference>
<dbReference type="GO" id="GO:0008757">
    <property type="term" value="F:S-adenosylmethionine-dependent methyltransferase activity"/>
    <property type="evidence" value="ECO:0007669"/>
    <property type="project" value="InterPro"/>
</dbReference>
<comment type="caution">
    <text evidence="2">The sequence shown here is derived from an EMBL/GenBank/DDBJ whole genome shotgun (WGS) entry which is preliminary data.</text>
</comment>
<evidence type="ECO:0000313" key="3">
    <source>
        <dbReference type="Proteomes" id="UP000178082"/>
    </source>
</evidence>
<accession>A0A1F7SJJ7</accession>
<dbReference type="Gene3D" id="3.40.50.150">
    <property type="entry name" value="Vaccinia Virus protein VP39"/>
    <property type="match status" value="1"/>
</dbReference>
<dbReference type="AlphaFoldDB" id="A0A1F7SJJ7"/>
<dbReference type="PANTHER" id="PTHR42912">
    <property type="entry name" value="METHYLTRANSFERASE"/>
    <property type="match status" value="1"/>
</dbReference>
<protein>
    <submittedName>
        <fullName evidence="2">Methyltransferase type 11</fullName>
    </submittedName>
</protein>
<keyword evidence="2" id="KW-0808">Transferase</keyword>
<dbReference type="EMBL" id="MGDI01000019">
    <property type="protein sequence ID" value="OGL53935.1"/>
    <property type="molecule type" value="Genomic_DNA"/>
</dbReference>
<dbReference type="STRING" id="1817883.A3G31_00855"/>
<dbReference type="PANTHER" id="PTHR42912:SF93">
    <property type="entry name" value="N6-ADENOSINE-METHYLTRANSFERASE TMT1A"/>
    <property type="match status" value="1"/>
</dbReference>
<dbReference type="GO" id="GO:0032259">
    <property type="term" value="P:methylation"/>
    <property type="evidence" value="ECO:0007669"/>
    <property type="project" value="UniProtKB-KW"/>
</dbReference>
<evidence type="ECO:0000259" key="1">
    <source>
        <dbReference type="Pfam" id="PF08241"/>
    </source>
</evidence>
<dbReference type="Proteomes" id="UP000178082">
    <property type="component" value="Unassembled WGS sequence"/>
</dbReference>
<sequence>MKEINLLDTHPKTVRDYDKRAQEKTPEIVRIAKQFGKDFFDGDRKCGYGGYKYDGRWKSVVKRMKDYYNLPENAAILDIGCGKGFMLHDFKELIPGCIVAGIDVSSYAIENAMPSVKPFLKIWSAEKLPYPDKSFDLVISINSIHNLPLQRLKEALREIQRVCRGNSYITVDAWRNETERENLFKWVLTAETMMHVDDWKKLFDEVGYTGDYWWFIAD</sequence>
<proteinExistence type="predicted"/>
<reference evidence="2 3" key="1">
    <citation type="journal article" date="2016" name="Nat. Commun.">
        <title>Thousands of microbial genomes shed light on interconnected biogeochemical processes in an aquifer system.</title>
        <authorList>
            <person name="Anantharaman K."/>
            <person name="Brown C.T."/>
            <person name="Hug L.A."/>
            <person name="Sharon I."/>
            <person name="Castelle C.J."/>
            <person name="Probst A.J."/>
            <person name="Thomas B.C."/>
            <person name="Singh A."/>
            <person name="Wilkins M.J."/>
            <person name="Karaoz U."/>
            <person name="Brodie E.L."/>
            <person name="Williams K.H."/>
            <person name="Hubbard S.S."/>
            <person name="Banfield J.F."/>
        </authorList>
    </citation>
    <scope>NUCLEOTIDE SEQUENCE [LARGE SCALE GENOMIC DNA]</scope>
</reference>
<gene>
    <name evidence="2" type="ORF">A3G31_00855</name>
</gene>
<dbReference type="InterPro" id="IPR013216">
    <property type="entry name" value="Methyltransf_11"/>
</dbReference>